<dbReference type="InterPro" id="IPR000868">
    <property type="entry name" value="Isochorismatase-like_dom"/>
</dbReference>
<dbReference type="InterPro" id="IPR032854">
    <property type="entry name" value="ALKBH3"/>
</dbReference>
<dbReference type="VEuPathDB" id="FungiDB:PV07_07499"/>
<keyword evidence="5" id="KW-1185">Reference proteome</keyword>
<organism evidence="4 5">
    <name type="scientific">Cladophialophora immunda</name>
    <dbReference type="NCBI Taxonomy" id="569365"/>
    <lineage>
        <taxon>Eukaryota</taxon>
        <taxon>Fungi</taxon>
        <taxon>Dikarya</taxon>
        <taxon>Ascomycota</taxon>
        <taxon>Pezizomycotina</taxon>
        <taxon>Eurotiomycetes</taxon>
        <taxon>Chaetothyriomycetidae</taxon>
        <taxon>Chaetothyriales</taxon>
        <taxon>Herpotrichiellaceae</taxon>
        <taxon>Cladophialophora</taxon>
    </lineage>
</organism>
<dbReference type="InterPro" id="IPR027450">
    <property type="entry name" value="AlkB-like"/>
</dbReference>
<reference evidence="4 5" key="1">
    <citation type="submission" date="2015-01" db="EMBL/GenBank/DDBJ databases">
        <title>The Genome Sequence of Cladophialophora immunda CBS83496.</title>
        <authorList>
            <consortium name="The Broad Institute Genomics Platform"/>
            <person name="Cuomo C."/>
            <person name="de Hoog S."/>
            <person name="Gorbushina A."/>
            <person name="Stielow B."/>
            <person name="Teixiera M."/>
            <person name="Abouelleil A."/>
            <person name="Chapman S.B."/>
            <person name="Priest M."/>
            <person name="Young S.K."/>
            <person name="Wortman J."/>
            <person name="Nusbaum C."/>
            <person name="Birren B."/>
        </authorList>
    </citation>
    <scope>NUCLEOTIDE SEQUENCE [LARGE SCALE GENOMIC DNA]</scope>
    <source>
        <strain evidence="4 5">CBS 83496</strain>
    </source>
</reference>
<dbReference type="PANTHER" id="PTHR31212">
    <property type="entry name" value="ALPHA-KETOGLUTARATE-DEPENDENT DIOXYGENASE ALKB HOMOLOG 3"/>
    <property type="match status" value="1"/>
</dbReference>
<dbReference type="Pfam" id="PF00857">
    <property type="entry name" value="Isochorismatase"/>
    <property type="match status" value="1"/>
</dbReference>
<dbReference type="OrthoDB" id="445341at2759"/>
<evidence type="ECO:0000256" key="1">
    <source>
        <dbReference type="ARBA" id="ARBA00006336"/>
    </source>
</evidence>
<dbReference type="InterPro" id="IPR037151">
    <property type="entry name" value="AlkB-like_sf"/>
</dbReference>
<dbReference type="InterPro" id="IPR036380">
    <property type="entry name" value="Isochorismatase-like_sf"/>
</dbReference>
<dbReference type="GO" id="GO:0006307">
    <property type="term" value="P:DNA alkylation repair"/>
    <property type="evidence" value="ECO:0007669"/>
    <property type="project" value="InterPro"/>
</dbReference>
<dbReference type="AlphaFoldDB" id="A0A0D1ZIJ3"/>
<comment type="similarity">
    <text evidence="1">Belongs to the isochorismatase family.</text>
</comment>
<evidence type="ECO:0000256" key="2">
    <source>
        <dbReference type="SAM" id="MobiDB-lite"/>
    </source>
</evidence>
<dbReference type="STRING" id="569365.A0A0D1ZIJ3"/>
<dbReference type="CDD" id="cd00431">
    <property type="entry name" value="cysteine_hydrolases"/>
    <property type="match status" value="1"/>
</dbReference>
<evidence type="ECO:0000259" key="3">
    <source>
        <dbReference type="PROSITE" id="PS51471"/>
    </source>
</evidence>
<sequence>MLFEPGSVPRGPPIETKKALILLDFQNDFVKPNGNLPVNNVEPFLSNLLCLVDEFRAKGQVIWAGTEYRQSRSTISSVTGSHSIILKHHLQRQDLAEESSEYYNDPGHTRSPREDPLAPSPNPDVTHDREAFLAPLLTTTKHRCCMPGSLGADYSEAIKAAIDPQRDLVMLKSHYSAFESTSLLMHLRSHLITELYVCGSLSNVGVYATVLDAVCHGVQVTLVEDCLGYIDEACHIEAMRQMADTLGANGIDCQELRDDIAGLLGDVIHEEDYPTRFQVSLPPPARTTRSHTSRRQIHDWISSLEGEEARATTAKPEGTVSKELEQTGAIRCDSNTPSESSRRSIRQTSVERSPPRKRSTSDLDPLDEERVLKLSHKPSSHRTSTHAEQLKTKQTQQSTRKRRPSRESSIRSSTPTTSVLHQTLSTGEPSTHKEMSEADPTEAENPSLEAKQGNGRVTPTKKKKKITPKNLGPGDTLGEGDCELYTGLLDQTEAEQAFYSCRNDIKWQKMFHRSGEVPRLVAVQGSMSKEGTEVPIYRHPADESPELLPFDAVVNLLRKAAEKVVGHPLNHVLIQWYRHGEDNISEHSDKTLDIVRGSRIVNVSLGAQRTMMLRAKKSALKPAVPNEESDGARPSQRIPLPHNSLFVLGQETNQQWLHSIRADKRPISEKTPAELAFDGERISFTFRHIGTFINLADNTIWGQGATSKRRADAKPLLTGAEAEKEGEAMIRAFGQENHRSAEWNWDEWYGQGFDVVNFETKTADEANAANDDLGSKTKGEKRKITDDSEAPLRAGSAPF</sequence>
<dbReference type="EMBL" id="KN847043">
    <property type="protein sequence ID" value="KIW27791.1"/>
    <property type="molecule type" value="Genomic_DNA"/>
</dbReference>
<dbReference type="GeneID" id="27346693"/>
<dbReference type="Gene3D" id="2.60.120.590">
    <property type="entry name" value="Alpha-ketoglutarate-dependent dioxygenase AlkB-like"/>
    <property type="match status" value="1"/>
</dbReference>
<dbReference type="PANTHER" id="PTHR31212:SF5">
    <property type="entry name" value="ISOCHORISMATASE FAMILY PROTEIN FAMILY (AFU_ORTHOLOGUE AFUA_3G14500)"/>
    <property type="match status" value="1"/>
</dbReference>
<dbReference type="InterPro" id="IPR005123">
    <property type="entry name" value="Oxoglu/Fe-dep_dioxygenase_dom"/>
</dbReference>
<feature type="region of interest" description="Disordered" evidence="2">
    <location>
        <begin position="765"/>
        <end position="799"/>
    </location>
</feature>
<dbReference type="SUPFAM" id="SSF51197">
    <property type="entry name" value="Clavaminate synthase-like"/>
    <property type="match status" value="1"/>
</dbReference>
<dbReference type="Proteomes" id="UP000054466">
    <property type="component" value="Unassembled WGS sequence"/>
</dbReference>
<accession>A0A0D1ZIJ3</accession>
<dbReference type="Gene3D" id="3.40.50.850">
    <property type="entry name" value="Isochorismatase-like"/>
    <property type="match status" value="1"/>
</dbReference>
<dbReference type="Pfam" id="PF13532">
    <property type="entry name" value="2OG-FeII_Oxy_2"/>
    <property type="match status" value="1"/>
</dbReference>
<feature type="compositionally biased region" description="Basic and acidic residues" evidence="2">
    <location>
        <begin position="773"/>
        <end position="786"/>
    </location>
</feature>
<dbReference type="PROSITE" id="PS51471">
    <property type="entry name" value="FE2OG_OXY"/>
    <property type="match status" value="1"/>
</dbReference>
<feature type="compositionally biased region" description="Polar residues" evidence="2">
    <location>
        <begin position="419"/>
        <end position="429"/>
    </location>
</feature>
<feature type="region of interest" description="Disordered" evidence="2">
    <location>
        <begin position="100"/>
        <end position="126"/>
    </location>
</feature>
<evidence type="ECO:0000313" key="5">
    <source>
        <dbReference type="Proteomes" id="UP000054466"/>
    </source>
</evidence>
<dbReference type="GO" id="GO:0051213">
    <property type="term" value="F:dioxygenase activity"/>
    <property type="evidence" value="ECO:0007669"/>
    <property type="project" value="InterPro"/>
</dbReference>
<protein>
    <recommendedName>
        <fullName evidence="3">Fe2OG dioxygenase domain-containing protein</fullName>
    </recommendedName>
</protein>
<evidence type="ECO:0000313" key="4">
    <source>
        <dbReference type="EMBL" id="KIW27791.1"/>
    </source>
</evidence>
<name>A0A0D1ZIJ3_9EURO</name>
<feature type="compositionally biased region" description="Basic residues" evidence="2">
    <location>
        <begin position="373"/>
        <end position="384"/>
    </location>
</feature>
<gene>
    <name evidence="4" type="ORF">PV07_07499</name>
</gene>
<feature type="domain" description="Fe2OG dioxygenase" evidence="3">
    <location>
        <begin position="568"/>
        <end position="690"/>
    </location>
</feature>
<feature type="compositionally biased region" description="Basic and acidic residues" evidence="2">
    <location>
        <begin position="107"/>
        <end position="116"/>
    </location>
</feature>
<dbReference type="SUPFAM" id="SSF52499">
    <property type="entry name" value="Isochorismatase-like hydrolases"/>
    <property type="match status" value="1"/>
</dbReference>
<feature type="region of interest" description="Disordered" evidence="2">
    <location>
        <begin position="278"/>
        <end position="478"/>
    </location>
</feature>
<dbReference type="RefSeq" id="XP_016248007.1">
    <property type="nucleotide sequence ID" value="XM_016394588.1"/>
</dbReference>
<proteinExistence type="inferred from homology"/>